<comment type="function">
    <text evidence="3">Nucleoside triphosphate pyrophosphatase. May have a dual role in cell division arrest and in preventing the incorporation of modified nucleotides into cellular nucleic acids.</text>
</comment>
<dbReference type="Pfam" id="PF02545">
    <property type="entry name" value="Maf"/>
    <property type="match status" value="1"/>
</dbReference>
<dbReference type="SUPFAM" id="SSF52972">
    <property type="entry name" value="ITPase-like"/>
    <property type="match status" value="1"/>
</dbReference>
<keyword evidence="3" id="KW-0546">Nucleotide metabolism</keyword>
<comment type="subcellular location">
    <subcellularLocation>
        <location evidence="3">Cytoplasm</location>
    </subcellularLocation>
</comment>
<accession>K7RUV8</accession>
<proteinExistence type="inferred from homology"/>
<feature type="active site" description="Proton acceptor" evidence="3">
    <location>
        <position position="79"/>
    </location>
</feature>
<dbReference type="InterPro" id="IPR029001">
    <property type="entry name" value="ITPase-like_fam"/>
</dbReference>
<dbReference type="STRING" id="1171373.PACID_24200"/>
<dbReference type="PATRIC" id="fig|1171373.8.peg.2386"/>
<evidence type="ECO:0000256" key="1">
    <source>
        <dbReference type="ARBA" id="ARBA00001968"/>
    </source>
</evidence>
<dbReference type="AlphaFoldDB" id="K7RUV8"/>
<name>K7RUV8_ACIA4</name>
<dbReference type="NCBIfam" id="TIGR00172">
    <property type="entry name" value="maf"/>
    <property type="match status" value="1"/>
</dbReference>
<dbReference type="Gene3D" id="3.90.950.10">
    <property type="match status" value="1"/>
</dbReference>
<evidence type="ECO:0000256" key="3">
    <source>
        <dbReference type="HAMAP-Rule" id="MF_00528"/>
    </source>
</evidence>
<dbReference type="PIRSF" id="PIRSF006305">
    <property type="entry name" value="Maf"/>
    <property type="match status" value="1"/>
</dbReference>
<dbReference type="HOGENOM" id="CLU_040416_1_2_11"/>
<dbReference type="PANTHER" id="PTHR43213">
    <property type="entry name" value="BIFUNCTIONAL DTTP/UTP PYROPHOSPHATASE/METHYLTRANSFERASE PROTEIN-RELATED"/>
    <property type="match status" value="1"/>
</dbReference>
<dbReference type="EC" id="3.6.1.9" evidence="3"/>
<comment type="catalytic activity">
    <reaction evidence="3">
        <text>a 2'-deoxyribonucleoside 5'-triphosphate + H2O = a 2'-deoxyribonucleoside 5'-phosphate + diphosphate + H(+)</text>
        <dbReference type="Rhea" id="RHEA:44644"/>
        <dbReference type="ChEBI" id="CHEBI:15377"/>
        <dbReference type="ChEBI" id="CHEBI:15378"/>
        <dbReference type="ChEBI" id="CHEBI:33019"/>
        <dbReference type="ChEBI" id="CHEBI:61560"/>
        <dbReference type="ChEBI" id="CHEBI:65317"/>
        <dbReference type="EC" id="3.6.1.9"/>
    </reaction>
</comment>
<dbReference type="GO" id="GO:0009117">
    <property type="term" value="P:nucleotide metabolic process"/>
    <property type="evidence" value="ECO:0007669"/>
    <property type="project" value="UniProtKB-KW"/>
</dbReference>
<evidence type="ECO:0000313" key="5">
    <source>
        <dbReference type="Proteomes" id="UP000000214"/>
    </source>
</evidence>
<dbReference type="GO" id="GO:0005737">
    <property type="term" value="C:cytoplasm"/>
    <property type="evidence" value="ECO:0007669"/>
    <property type="project" value="UniProtKB-SubCell"/>
</dbReference>
<comment type="catalytic activity">
    <reaction evidence="3">
        <text>a ribonucleoside 5'-triphosphate + H2O = a ribonucleoside 5'-phosphate + diphosphate + H(+)</text>
        <dbReference type="Rhea" id="RHEA:23996"/>
        <dbReference type="ChEBI" id="CHEBI:15377"/>
        <dbReference type="ChEBI" id="CHEBI:15378"/>
        <dbReference type="ChEBI" id="CHEBI:33019"/>
        <dbReference type="ChEBI" id="CHEBI:58043"/>
        <dbReference type="ChEBI" id="CHEBI:61557"/>
        <dbReference type="EC" id="3.6.1.9"/>
    </reaction>
</comment>
<dbReference type="HAMAP" id="MF_00528">
    <property type="entry name" value="Maf"/>
    <property type="match status" value="1"/>
</dbReference>
<dbReference type="RefSeq" id="WP_015071093.1">
    <property type="nucleotide sequence ID" value="NC_019395.1"/>
</dbReference>
<comment type="similarity">
    <text evidence="3">Belongs to the Maf family.</text>
</comment>
<dbReference type="GeneID" id="88085320"/>
<organism evidence="4 5">
    <name type="scientific">Acidipropionibacterium acidipropionici (strain ATCC 4875 / DSM 20272 / JCM 6432 / NBRC 12425 / NCIMB 8070 / 4)</name>
    <name type="common">Propionibacterium acidipropionici</name>
    <dbReference type="NCBI Taxonomy" id="1171373"/>
    <lineage>
        <taxon>Bacteria</taxon>
        <taxon>Bacillati</taxon>
        <taxon>Actinomycetota</taxon>
        <taxon>Actinomycetes</taxon>
        <taxon>Propionibacteriales</taxon>
        <taxon>Propionibacteriaceae</taxon>
        <taxon>Acidipropionibacterium</taxon>
    </lineage>
</organism>
<dbReference type="CDD" id="cd00555">
    <property type="entry name" value="Maf"/>
    <property type="match status" value="1"/>
</dbReference>
<evidence type="ECO:0000256" key="2">
    <source>
        <dbReference type="ARBA" id="ARBA00022801"/>
    </source>
</evidence>
<dbReference type="eggNOG" id="COG0424">
    <property type="taxonomic scope" value="Bacteria"/>
</dbReference>
<dbReference type="KEGG" id="pbo:PACID_24200"/>
<dbReference type="Proteomes" id="UP000000214">
    <property type="component" value="Chromosome"/>
</dbReference>
<dbReference type="GO" id="GO:0047429">
    <property type="term" value="F:nucleoside triphosphate diphosphatase activity"/>
    <property type="evidence" value="ECO:0007669"/>
    <property type="project" value="UniProtKB-EC"/>
</dbReference>
<evidence type="ECO:0000313" key="4">
    <source>
        <dbReference type="EMBL" id="AFV90196.1"/>
    </source>
</evidence>
<reference evidence="4 5" key="1">
    <citation type="journal article" date="2012" name="BMC Genomics">
        <title>The genome sequence of Propionibacterium acidipropionici provides insights into its biotechnological and industrial potential.</title>
        <authorList>
            <person name="Parizzi L.P."/>
            <person name="Grassi M.C."/>
            <person name="Llerena L.A."/>
            <person name="Carazzolle M.F."/>
            <person name="Queiroz V.L."/>
            <person name="Lunardi I."/>
            <person name="Zeidler A.F."/>
            <person name="Teixeira P.J."/>
            <person name="Mieczkowski P."/>
            <person name="Rincones J."/>
            <person name="Pereira G.A."/>
        </authorList>
    </citation>
    <scope>NUCLEOTIDE SEQUENCE [LARGE SCALE GENOMIC DNA]</scope>
    <source>
        <strain evidence="5">ATCC 4875 / DSM 20272 / JCM 6432 / NBRC 12425 / NCIMB 8070</strain>
    </source>
</reference>
<keyword evidence="2 3" id="KW-0378">Hydrolase</keyword>
<keyword evidence="3" id="KW-0963">Cytoplasm</keyword>
<dbReference type="InterPro" id="IPR003697">
    <property type="entry name" value="Maf-like"/>
</dbReference>
<gene>
    <name evidence="4" type="ordered locus">PACID_24200</name>
</gene>
<protein>
    <recommendedName>
        <fullName evidence="3">Nucleoside triphosphate pyrophosphatase</fullName>
        <ecNumber evidence="3">3.6.1.9</ecNumber>
    </recommendedName>
    <alternativeName>
        <fullName evidence="3">Nucleotide pyrophosphatase</fullName>
        <shortName evidence="3">Nucleotide PPase</shortName>
    </alternativeName>
</protein>
<dbReference type="EMBL" id="CP003493">
    <property type="protein sequence ID" value="AFV90196.1"/>
    <property type="molecule type" value="Genomic_DNA"/>
</dbReference>
<comment type="caution">
    <text evidence="3">Lacks conserved residue(s) required for the propagation of feature annotation.</text>
</comment>
<comment type="cofactor">
    <cofactor evidence="1 3">
        <name>a divalent metal cation</name>
        <dbReference type="ChEBI" id="CHEBI:60240"/>
    </cofactor>
</comment>
<dbReference type="PANTHER" id="PTHR43213:SF5">
    <property type="entry name" value="BIFUNCTIONAL DTTP_UTP PYROPHOSPHATASE_METHYLTRANSFERASE PROTEIN-RELATED"/>
    <property type="match status" value="1"/>
</dbReference>
<sequence>MAPTPRRAHHVVLASRSPARLTSLRHAGIEPEVIVSGADESRIGGETAPELTSRLAELKGESVLDRIHVDGPTVVLSCDSVLDLDGRILGKPHTEEAARQWWYRLRGRSGMLVTGHHVVVLDEDSVRRATRVGSTTVTFADLTDEEIAAYAATGEPQRVAGAFTLDGLGGPFITRIDGDPHNVTGLSLPLVRQMLLDLDVGWESLWNGSAVSQYAV</sequence>